<accession>A0A024FY51</accession>
<organism evidence="1 2">
    <name type="scientific">Albugo candida</name>
    <dbReference type="NCBI Taxonomy" id="65357"/>
    <lineage>
        <taxon>Eukaryota</taxon>
        <taxon>Sar</taxon>
        <taxon>Stramenopiles</taxon>
        <taxon>Oomycota</taxon>
        <taxon>Peronosporomycetes</taxon>
        <taxon>Albuginales</taxon>
        <taxon>Albuginaceae</taxon>
        <taxon>Albugo</taxon>
    </lineage>
</organism>
<name>A0A024FY51_9STRA</name>
<reference evidence="1 2" key="1">
    <citation type="submission" date="2012-05" db="EMBL/GenBank/DDBJ databases">
        <title>Recombination and specialization in a pathogen metapopulation.</title>
        <authorList>
            <person name="Gardiner A."/>
            <person name="Kemen E."/>
            <person name="Schultz-Larsen T."/>
            <person name="MacLean D."/>
            <person name="Van Oosterhout C."/>
            <person name="Jones J.D.G."/>
        </authorList>
    </citation>
    <scope>NUCLEOTIDE SEQUENCE [LARGE SCALE GENOMIC DNA]</scope>
    <source>
        <strain evidence="1 2">Ac Nc2</strain>
    </source>
</reference>
<dbReference type="Proteomes" id="UP000053237">
    <property type="component" value="Unassembled WGS sequence"/>
</dbReference>
<protein>
    <submittedName>
        <fullName evidence="1">Uncharacterized protein</fullName>
    </submittedName>
</protein>
<dbReference type="AlphaFoldDB" id="A0A024FY51"/>
<sequence length="115" mass="13193">MERLTPKRLQRPDNSHCRHDFIQFPRQSNALYISPSATILREWNLEAYRAPLALILGNEGCFSAIKITRKQMFVSIHVTRFLKTPVTQKTFCLSSISHALLSFELCTSAIIIRST</sequence>
<gene>
    <name evidence="1" type="ORF">BN9_131550</name>
</gene>
<dbReference type="InParanoid" id="A0A024FY51"/>
<dbReference type="EMBL" id="CAIX01001273">
    <property type="protein sequence ID" value="CCI11584.1"/>
    <property type="molecule type" value="Genomic_DNA"/>
</dbReference>
<comment type="caution">
    <text evidence="1">The sequence shown here is derived from an EMBL/GenBank/DDBJ whole genome shotgun (WGS) entry which is preliminary data.</text>
</comment>
<evidence type="ECO:0000313" key="1">
    <source>
        <dbReference type="EMBL" id="CCI11584.1"/>
    </source>
</evidence>
<keyword evidence="2" id="KW-1185">Reference proteome</keyword>
<evidence type="ECO:0000313" key="2">
    <source>
        <dbReference type="Proteomes" id="UP000053237"/>
    </source>
</evidence>
<proteinExistence type="predicted"/>